<comment type="caution">
    <text evidence="2">The sequence shown here is derived from an EMBL/GenBank/DDBJ whole genome shotgun (WGS) entry which is preliminary data.</text>
</comment>
<proteinExistence type="predicted"/>
<name>A0ABW2PCX1_9ACTN</name>
<evidence type="ECO:0000313" key="2">
    <source>
        <dbReference type="EMBL" id="MFC7385036.1"/>
    </source>
</evidence>
<dbReference type="Proteomes" id="UP001596496">
    <property type="component" value="Unassembled WGS sequence"/>
</dbReference>
<gene>
    <name evidence="2" type="ORF">ACFQSB_22685</name>
</gene>
<evidence type="ECO:0000313" key="3">
    <source>
        <dbReference type="Proteomes" id="UP001596496"/>
    </source>
</evidence>
<reference evidence="3" key="1">
    <citation type="journal article" date="2019" name="Int. J. Syst. Evol. Microbiol.">
        <title>The Global Catalogue of Microorganisms (GCM) 10K type strain sequencing project: providing services to taxonomists for standard genome sequencing and annotation.</title>
        <authorList>
            <consortium name="The Broad Institute Genomics Platform"/>
            <consortium name="The Broad Institute Genome Sequencing Center for Infectious Disease"/>
            <person name="Wu L."/>
            <person name="Ma J."/>
        </authorList>
    </citation>
    <scope>NUCLEOTIDE SEQUENCE [LARGE SCALE GENOMIC DNA]</scope>
    <source>
        <strain evidence="3">CECT 7649</strain>
    </source>
</reference>
<evidence type="ECO:0000256" key="1">
    <source>
        <dbReference type="SAM" id="MobiDB-lite"/>
    </source>
</evidence>
<dbReference type="RefSeq" id="WP_380828903.1">
    <property type="nucleotide sequence ID" value="NZ_JBHTCG010000015.1"/>
</dbReference>
<accession>A0ABW2PCX1</accession>
<dbReference type="EMBL" id="JBHTCG010000015">
    <property type="protein sequence ID" value="MFC7385036.1"/>
    <property type="molecule type" value="Genomic_DNA"/>
</dbReference>
<protein>
    <submittedName>
        <fullName evidence="2">Uncharacterized protein</fullName>
    </submittedName>
</protein>
<sequence length="53" mass="5372">MDDEHHDPGPGTPVQHTADLVASTELRELIGVPDAAHASDVADPSAAADARSG</sequence>
<feature type="region of interest" description="Disordered" evidence="1">
    <location>
        <begin position="34"/>
        <end position="53"/>
    </location>
</feature>
<organism evidence="2 3">
    <name type="scientific">Sphaerisporangium rhizosphaerae</name>
    <dbReference type="NCBI Taxonomy" id="2269375"/>
    <lineage>
        <taxon>Bacteria</taxon>
        <taxon>Bacillati</taxon>
        <taxon>Actinomycetota</taxon>
        <taxon>Actinomycetes</taxon>
        <taxon>Streptosporangiales</taxon>
        <taxon>Streptosporangiaceae</taxon>
        <taxon>Sphaerisporangium</taxon>
    </lineage>
</organism>
<keyword evidence="3" id="KW-1185">Reference proteome</keyword>